<keyword evidence="3 6" id="KW-0238">DNA-binding</keyword>
<evidence type="ECO:0000256" key="4">
    <source>
        <dbReference type="ARBA" id="ARBA00023163"/>
    </source>
</evidence>
<protein>
    <submittedName>
        <fullName evidence="6">DNA-binding transcriptional LysR family regulator</fullName>
    </submittedName>
</protein>
<dbReference type="Gene3D" id="3.40.190.10">
    <property type="entry name" value="Periplasmic binding protein-like II"/>
    <property type="match status" value="2"/>
</dbReference>
<dbReference type="CDD" id="cd08414">
    <property type="entry name" value="PBP2_LTTR_aromatics_like"/>
    <property type="match status" value="1"/>
</dbReference>
<dbReference type="SUPFAM" id="SSF53850">
    <property type="entry name" value="Periplasmic binding protein-like II"/>
    <property type="match status" value="1"/>
</dbReference>
<reference evidence="6 7" key="1">
    <citation type="submission" date="2020-08" db="EMBL/GenBank/DDBJ databases">
        <title>Genomic Encyclopedia of Type Strains, Phase IV (KMG-IV): sequencing the most valuable type-strain genomes for metagenomic binning, comparative biology and taxonomic classification.</title>
        <authorList>
            <person name="Goeker M."/>
        </authorList>
    </citation>
    <scope>NUCLEOTIDE SEQUENCE [LARGE SCALE GENOMIC DNA]</scope>
    <source>
        <strain evidence="6 7">DSM 12251</strain>
    </source>
</reference>
<keyword evidence="4" id="KW-0804">Transcription</keyword>
<proteinExistence type="inferred from homology"/>
<dbReference type="Pfam" id="PF00126">
    <property type="entry name" value="HTH_1"/>
    <property type="match status" value="1"/>
</dbReference>
<evidence type="ECO:0000259" key="5">
    <source>
        <dbReference type="PROSITE" id="PS50931"/>
    </source>
</evidence>
<dbReference type="EMBL" id="JACHIF010000005">
    <property type="protein sequence ID" value="MBB5038546.1"/>
    <property type="molecule type" value="Genomic_DNA"/>
</dbReference>
<dbReference type="PANTHER" id="PTHR30346">
    <property type="entry name" value="TRANSCRIPTIONAL DUAL REGULATOR HCAR-RELATED"/>
    <property type="match status" value="1"/>
</dbReference>
<dbReference type="PROSITE" id="PS50931">
    <property type="entry name" value="HTH_LYSR"/>
    <property type="match status" value="1"/>
</dbReference>
<keyword evidence="2" id="KW-0805">Transcription regulation</keyword>
<dbReference type="InterPro" id="IPR005119">
    <property type="entry name" value="LysR_subst-bd"/>
</dbReference>
<evidence type="ECO:0000256" key="2">
    <source>
        <dbReference type="ARBA" id="ARBA00023015"/>
    </source>
</evidence>
<dbReference type="GO" id="GO:0003677">
    <property type="term" value="F:DNA binding"/>
    <property type="evidence" value="ECO:0007669"/>
    <property type="project" value="UniProtKB-KW"/>
</dbReference>
<dbReference type="AlphaFoldDB" id="A0A7W7YLR6"/>
<dbReference type="Gene3D" id="1.10.10.10">
    <property type="entry name" value="Winged helix-like DNA-binding domain superfamily/Winged helix DNA-binding domain"/>
    <property type="match status" value="1"/>
</dbReference>
<sequence>MIDRIRALLTVIEEGSVNRAAVRLRITQPALSRQMKLLESEVGGKLLDRETSGVKPTSLGHALVKAMSPVITAYETALADVRRQARGSRSELRVGYLISAAQPLLSPTLERLRKTHPELKLKLHDMSPREQIDALKSGELDLALIGQEGAVAAQDFYSFKLASFGVCAALSAADPLTSQTALRLKDLSRHDFIGVDEDQMPGRNRWITSLCRTAGFKPRFLAHPDGITHVLSMVASESAVTLLPDYFKSTTHPGITFVPISDAKARWDFIVLWQRGKTPTSITTLVNALKKTAQQFSV</sequence>
<dbReference type="SUPFAM" id="SSF46785">
    <property type="entry name" value="Winged helix' DNA-binding domain"/>
    <property type="match status" value="1"/>
</dbReference>
<dbReference type="Proteomes" id="UP000534294">
    <property type="component" value="Unassembled WGS sequence"/>
</dbReference>
<dbReference type="InterPro" id="IPR036388">
    <property type="entry name" value="WH-like_DNA-bd_sf"/>
</dbReference>
<gene>
    <name evidence="6" type="ORF">HNQ64_002809</name>
</gene>
<evidence type="ECO:0000256" key="1">
    <source>
        <dbReference type="ARBA" id="ARBA00009437"/>
    </source>
</evidence>
<dbReference type="Pfam" id="PF03466">
    <property type="entry name" value="LysR_substrate"/>
    <property type="match status" value="1"/>
</dbReference>
<dbReference type="GO" id="GO:0032993">
    <property type="term" value="C:protein-DNA complex"/>
    <property type="evidence" value="ECO:0007669"/>
    <property type="project" value="TreeGrafter"/>
</dbReference>
<dbReference type="InterPro" id="IPR036390">
    <property type="entry name" value="WH_DNA-bd_sf"/>
</dbReference>
<name>A0A7W7YLR6_9BACT</name>
<accession>A0A7W7YLR6</accession>
<dbReference type="InterPro" id="IPR000847">
    <property type="entry name" value="LysR_HTH_N"/>
</dbReference>
<evidence type="ECO:0000313" key="7">
    <source>
        <dbReference type="Proteomes" id="UP000534294"/>
    </source>
</evidence>
<evidence type="ECO:0000313" key="6">
    <source>
        <dbReference type="EMBL" id="MBB5038546.1"/>
    </source>
</evidence>
<evidence type="ECO:0000256" key="3">
    <source>
        <dbReference type="ARBA" id="ARBA00023125"/>
    </source>
</evidence>
<dbReference type="PRINTS" id="PR00039">
    <property type="entry name" value="HTHLYSR"/>
</dbReference>
<dbReference type="RefSeq" id="WP_184209476.1">
    <property type="nucleotide sequence ID" value="NZ_JACHIF010000005.1"/>
</dbReference>
<feature type="domain" description="HTH lysR-type" evidence="5">
    <location>
        <begin position="1"/>
        <end position="57"/>
    </location>
</feature>
<comment type="caution">
    <text evidence="6">The sequence shown here is derived from an EMBL/GenBank/DDBJ whole genome shotgun (WGS) entry which is preliminary data.</text>
</comment>
<comment type="similarity">
    <text evidence="1">Belongs to the LysR transcriptional regulatory family.</text>
</comment>
<dbReference type="PANTHER" id="PTHR30346:SF0">
    <property type="entry name" value="HCA OPERON TRANSCRIPTIONAL ACTIVATOR HCAR"/>
    <property type="match status" value="1"/>
</dbReference>
<keyword evidence="7" id="KW-1185">Reference proteome</keyword>
<dbReference type="GO" id="GO:0003700">
    <property type="term" value="F:DNA-binding transcription factor activity"/>
    <property type="evidence" value="ECO:0007669"/>
    <property type="project" value="InterPro"/>
</dbReference>
<organism evidence="6 7">
    <name type="scientific">Prosthecobacter dejongeii</name>
    <dbReference type="NCBI Taxonomy" id="48465"/>
    <lineage>
        <taxon>Bacteria</taxon>
        <taxon>Pseudomonadati</taxon>
        <taxon>Verrucomicrobiota</taxon>
        <taxon>Verrucomicrobiia</taxon>
        <taxon>Verrucomicrobiales</taxon>
        <taxon>Verrucomicrobiaceae</taxon>
        <taxon>Prosthecobacter</taxon>
    </lineage>
</organism>